<dbReference type="AlphaFoldDB" id="A0A165FQI9"/>
<protein>
    <submittedName>
        <fullName evidence="1">Uncharacterized protein</fullName>
    </submittedName>
</protein>
<name>A0A165FQI9_EXIGL</name>
<proteinExistence type="predicted"/>
<organism evidence="1 2">
    <name type="scientific">Exidia glandulosa HHB12029</name>
    <dbReference type="NCBI Taxonomy" id="1314781"/>
    <lineage>
        <taxon>Eukaryota</taxon>
        <taxon>Fungi</taxon>
        <taxon>Dikarya</taxon>
        <taxon>Basidiomycota</taxon>
        <taxon>Agaricomycotina</taxon>
        <taxon>Agaricomycetes</taxon>
        <taxon>Auriculariales</taxon>
        <taxon>Exidiaceae</taxon>
        <taxon>Exidia</taxon>
    </lineage>
</organism>
<gene>
    <name evidence="1" type="ORF">EXIGLDRAFT_771809</name>
</gene>
<evidence type="ECO:0000313" key="2">
    <source>
        <dbReference type="Proteomes" id="UP000077266"/>
    </source>
</evidence>
<dbReference type="Proteomes" id="UP000077266">
    <property type="component" value="Unassembled WGS sequence"/>
</dbReference>
<dbReference type="EMBL" id="KV426074">
    <property type="protein sequence ID" value="KZV89367.1"/>
    <property type="molecule type" value="Genomic_DNA"/>
</dbReference>
<sequence>MRVFPKSTPLILIYFHGLIISSPSCISVSTLLRNPCRTPLDVGATLATAPAYDASINANASSIAHLPVKASRLPP</sequence>
<reference evidence="1 2" key="1">
    <citation type="journal article" date="2016" name="Mol. Biol. Evol.">
        <title>Comparative Genomics of Early-Diverging Mushroom-Forming Fungi Provides Insights into the Origins of Lignocellulose Decay Capabilities.</title>
        <authorList>
            <person name="Nagy L.G."/>
            <person name="Riley R."/>
            <person name="Tritt A."/>
            <person name="Adam C."/>
            <person name="Daum C."/>
            <person name="Floudas D."/>
            <person name="Sun H."/>
            <person name="Yadav J.S."/>
            <person name="Pangilinan J."/>
            <person name="Larsson K.H."/>
            <person name="Matsuura K."/>
            <person name="Barry K."/>
            <person name="Labutti K."/>
            <person name="Kuo R."/>
            <person name="Ohm R.A."/>
            <person name="Bhattacharya S.S."/>
            <person name="Shirouzu T."/>
            <person name="Yoshinaga Y."/>
            <person name="Martin F.M."/>
            <person name="Grigoriev I.V."/>
            <person name="Hibbett D.S."/>
        </authorList>
    </citation>
    <scope>NUCLEOTIDE SEQUENCE [LARGE SCALE GENOMIC DNA]</scope>
    <source>
        <strain evidence="1 2">HHB12029</strain>
    </source>
</reference>
<evidence type="ECO:0000313" key="1">
    <source>
        <dbReference type="EMBL" id="KZV89367.1"/>
    </source>
</evidence>
<accession>A0A165FQI9</accession>
<dbReference type="InParanoid" id="A0A165FQI9"/>
<keyword evidence="2" id="KW-1185">Reference proteome</keyword>